<proteinExistence type="inferred from homology"/>
<feature type="compositionally biased region" description="Low complexity" evidence="10">
    <location>
        <begin position="156"/>
        <end position="172"/>
    </location>
</feature>
<keyword evidence="6 9" id="KW-0255">Endonuclease</keyword>
<keyword evidence="8 9" id="KW-0862">Zinc</keyword>
<dbReference type="AlphaFoldDB" id="A0A516PYC1"/>
<sequence length="183" mass="19720">MTVEINNESGLEADSTGLVRLAEFALSQLRIHPQAELSILLVDTDTMSAYHEKYMGEPGPTDVLSFPMDELRIPADDDEPPIGLLGDIVLCPAVTSKQAKENGRTPDAEAEYLLVHGLLHLLGFDHAEPEEKAEMFGLKDKLLARWDAERGTAVHGPSGTTPRPGTGPSDRTASSQARTHPAG</sequence>
<comment type="similarity">
    <text evidence="1 9">Belongs to the endoribonuclease YbeY family.</text>
</comment>
<dbReference type="PANTHER" id="PTHR46986">
    <property type="entry name" value="ENDORIBONUCLEASE YBEY, CHLOROPLASTIC"/>
    <property type="match status" value="1"/>
</dbReference>
<dbReference type="GO" id="GO:0008270">
    <property type="term" value="F:zinc ion binding"/>
    <property type="evidence" value="ECO:0007669"/>
    <property type="project" value="UniProtKB-UniRule"/>
</dbReference>
<feature type="compositionally biased region" description="Polar residues" evidence="10">
    <location>
        <begin position="173"/>
        <end position="183"/>
    </location>
</feature>
<dbReference type="GO" id="GO:0004521">
    <property type="term" value="F:RNA endonuclease activity"/>
    <property type="evidence" value="ECO:0007669"/>
    <property type="project" value="UniProtKB-UniRule"/>
</dbReference>
<dbReference type="PROSITE" id="PS01306">
    <property type="entry name" value="UPF0054"/>
    <property type="match status" value="1"/>
</dbReference>
<evidence type="ECO:0000256" key="6">
    <source>
        <dbReference type="ARBA" id="ARBA00022759"/>
    </source>
</evidence>
<evidence type="ECO:0000256" key="8">
    <source>
        <dbReference type="ARBA" id="ARBA00022833"/>
    </source>
</evidence>
<evidence type="ECO:0000256" key="1">
    <source>
        <dbReference type="ARBA" id="ARBA00010875"/>
    </source>
</evidence>
<keyword evidence="9" id="KW-0963">Cytoplasm</keyword>
<dbReference type="Gene3D" id="3.40.390.30">
    <property type="entry name" value="Metalloproteases ('zincins'), catalytic domain"/>
    <property type="match status" value="1"/>
</dbReference>
<evidence type="ECO:0000256" key="2">
    <source>
        <dbReference type="ARBA" id="ARBA00022517"/>
    </source>
</evidence>
<organism evidence="11 12">
    <name type="scientific">Microlunatus elymi</name>
    <dbReference type="NCBI Taxonomy" id="2596828"/>
    <lineage>
        <taxon>Bacteria</taxon>
        <taxon>Bacillati</taxon>
        <taxon>Actinomycetota</taxon>
        <taxon>Actinomycetes</taxon>
        <taxon>Propionibacteriales</taxon>
        <taxon>Propionibacteriaceae</taxon>
        <taxon>Microlunatus</taxon>
    </lineage>
</organism>
<dbReference type="InterPro" id="IPR023091">
    <property type="entry name" value="MetalPrtase_cat_dom_sf_prd"/>
</dbReference>
<name>A0A516PYC1_9ACTN</name>
<dbReference type="InterPro" id="IPR002036">
    <property type="entry name" value="YbeY"/>
</dbReference>
<dbReference type="PANTHER" id="PTHR46986:SF1">
    <property type="entry name" value="ENDORIBONUCLEASE YBEY, CHLOROPLASTIC"/>
    <property type="match status" value="1"/>
</dbReference>
<dbReference type="EMBL" id="CP041692">
    <property type="protein sequence ID" value="QDP96168.1"/>
    <property type="molecule type" value="Genomic_DNA"/>
</dbReference>
<dbReference type="HAMAP" id="MF_00009">
    <property type="entry name" value="Endoribonucl_YbeY"/>
    <property type="match status" value="1"/>
</dbReference>
<comment type="subcellular location">
    <subcellularLocation>
        <location evidence="9">Cytoplasm</location>
    </subcellularLocation>
</comment>
<dbReference type="KEGG" id="mik:FOE78_09865"/>
<feature type="binding site" evidence="9">
    <location>
        <position position="116"/>
    </location>
    <ligand>
        <name>Zn(2+)</name>
        <dbReference type="ChEBI" id="CHEBI:29105"/>
        <note>catalytic</note>
    </ligand>
</feature>
<keyword evidence="12" id="KW-1185">Reference proteome</keyword>
<evidence type="ECO:0000256" key="10">
    <source>
        <dbReference type="SAM" id="MobiDB-lite"/>
    </source>
</evidence>
<dbReference type="Pfam" id="PF02130">
    <property type="entry name" value="YbeY"/>
    <property type="match status" value="1"/>
</dbReference>
<dbReference type="Proteomes" id="UP000319263">
    <property type="component" value="Chromosome"/>
</dbReference>
<evidence type="ECO:0000256" key="5">
    <source>
        <dbReference type="ARBA" id="ARBA00022723"/>
    </source>
</evidence>
<evidence type="ECO:0000256" key="3">
    <source>
        <dbReference type="ARBA" id="ARBA00022552"/>
    </source>
</evidence>
<keyword evidence="7 9" id="KW-0378">Hydrolase</keyword>
<evidence type="ECO:0000256" key="7">
    <source>
        <dbReference type="ARBA" id="ARBA00022801"/>
    </source>
</evidence>
<gene>
    <name evidence="9 11" type="primary">ybeY</name>
    <name evidence="11" type="ORF">FOE78_09865</name>
</gene>
<evidence type="ECO:0000256" key="4">
    <source>
        <dbReference type="ARBA" id="ARBA00022722"/>
    </source>
</evidence>
<evidence type="ECO:0000256" key="9">
    <source>
        <dbReference type="HAMAP-Rule" id="MF_00009"/>
    </source>
</evidence>
<dbReference type="NCBIfam" id="TIGR00043">
    <property type="entry name" value="rRNA maturation RNase YbeY"/>
    <property type="match status" value="1"/>
</dbReference>
<dbReference type="InterPro" id="IPR020549">
    <property type="entry name" value="YbeY_CS"/>
</dbReference>
<keyword evidence="4 9" id="KW-0540">Nuclease</keyword>
<keyword evidence="2 9" id="KW-0690">Ribosome biogenesis</keyword>
<comment type="function">
    <text evidence="9">Single strand-specific metallo-endoribonuclease involved in late-stage 70S ribosome quality control and in maturation of the 3' terminus of the 16S rRNA.</text>
</comment>
<accession>A0A516PYC1</accession>
<feature type="region of interest" description="Disordered" evidence="10">
    <location>
        <begin position="149"/>
        <end position="183"/>
    </location>
</feature>
<dbReference type="GO" id="GO:0006364">
    <property type="term" value="P:rRNA processing"/>
    <property type="evidence" value="ECO:0007669"/>
    <property type="project" value="UniProtKB-UniRule"/>
</dbReference>
<reference evidence="11 12" key="1">
    <citation type="submission" date="2019-07" db="EMBL/GenBank/DDBJ databases">
        <title>Microlunatus dokdonensis sp. nov. isolated from the rhizospheric soil of the wild plant Elymus tsukushiensis.</title>
        <authorList>
            <person name="Ghim S.-Y."/>
            <person name="Hwang Y.-J."/>
            <person name="Son J.-S."/>
            <person name="Shin J.-H."/>
        </authorList>
    </citation>
    <scope>NUCLEOTIDE SEQUENCE [LARGE SCALE GENOMIC DNA]</scope>
    <source>
        <strain evidence="11 12">KUDC0627</strain>
    </source>
</reference>
<comment type="cofactor">
    <cofactor evidence="9">
        <name>Zn(2+)</name>
        <dbReference type="ChEBI" id="CHEBI:29105"/>
    </cofactor>
    <text evidence="9">Binds 1 zinc ion.</text>
</comment>
<dbReference type="GO" id="GO:0005737">
    <property type="term" value="C:cytoplasm"/>
    <property type="evidence" value="ECO:0007669"/>
    <property type="project" value="UniProtKB-SubCell"/>
</dbReference>
<dbReference type="GO" id="GO:0004222">
    <property type="term" value="F:metalloendopeptidase activity"/>
    <property type="evidence" value="ECO:0007669"/>
    <property type="project" value="InterPro"/>
</dbReference>
<feature type="binding site" evidence="9">
    <location>
        <position position="120"/>
    </location>
    <ligand>
        <name>Zn(2+)</name>
        <dbReference type="ChEBI" id="CHEBI:29105"/>
        <note>catalytic</note>
    </ligand>
</feature>
<evidence type="ECO:0000313" key="11">
    <source>
        <dbReference type="EMBL" id="QDP96168.1"/>
    </source>
</evidence>
<keyword evidence="5 9" id="KW-0479">Metal-binding</keyword>
<keyword evidence="3 9" id="KW-0698">rRNA processing</keyword>
<protein>
    <recommendedName>
        <fullName evidence="9">Endoribonuclease YbeY</fullName>
        <ecNumber evidence="9">3.1.-.-</ecNumber>
    </recommendedName>
</protein>
<dbReference type="OrthoDB" id="9807740at2"/>
<dbReference type="EC" id="3.1.-.-" evidence="9"/>
<feature type="binding site" evidence="9">
    <location>
        <position position="126"/>
    </location>
    <ligand>
        <name>Zn(2+)</name>
        <dbReference type="ChEBI" id="CHEBI:29105"/>
        <note>catalytic</note>
    </ligand>
</feature>
<evidence type="ECO:0000313" key="12">
    <source>
        <dbReference type="Proteomes" id="UP000319263"/>
    </source>
</evidence>
<dbReference type="SUPFAM" id="SSF55486">
    <property type="entry name" value="Metalloproteases ('zincins'), catalytic domain"/>
    <property type="match status" value="1"/>
</dbReference>